<comment type="subcellular location">
    <subcellularLocation>
        <location evidence="1">Virion</location>
    </subcellularLocation>
</comment>
<evidence type="ECO:0000313" key="3">
    <source>
        <dbReference type="EMBL" id="AAN05769.1"/>
    </source>
</evidence>
<dbReference type="InterPro" id="IPR024455">
    <property type="entry name" value="Phage_capsid"/>
</dbReference>
<name>Q8GE83_MYCAV</name>
<dbReference type="NCBIfam" id="TIGR01554">
    <property type="entry name" value="major_cap_HK97"/>
    <property type="match status" value="1"/>
</dbReference>
<evidence type="ECO:0000259" key="2">
    <source>
        <dbReference type="Pfam" id="PF05065"/>
    </source>
</evidence>
<protein>
    <submittedName>
        <fullName evidence="3">Major head protein Mhp</fullName>
    </submittedName>
</protein>
<dbReference type="AlphaFoldDB" id="Q8GE83"/>
<dbReference type="Pfam" id="PF05065">
    <property type="entry name" value="Phage_capsid"/>
    <property type="match status" value="1"/>
</dbReference>
<sequence>MWDIRVADLLPAITADSSSYEFLKDTTTSAAQAAVVGEGQVKPQVDITLTPETFSFAKIAGLLKLSREQVADFSQALGYSINQLQRNIISAENHQLLYGDGSTNSDGSINMTGLAHTSGILTHTAGTLSGTESHLDSILAAIDAMRSGPALASPSFALVHPTTWHSVCLEKDGLNRSLVSPDPTKDSALQVWDVPVKLSTDVAKGDLFLVDTTKMGYLVIREGLQIFGPAHDQDDFSRNLTSWVAELRENLAVVRASAVYLLQGLPTSITAP</sequence>
<gene>
    <name evidence="3" type="primary">mhp</name>
</gene>
<dbReference type="Gene3D" id="3.30.2400.10">
    <property type="entry name" value="Major capsid protein gp5"/>
    <property type="match status" value="1"/>
</dbReference>
<feature type="domain" description="Phage capsid-like C-terminal" evidence="2">
    <location>
        <begin position="9"/>
        <end position="263"/>
    </location>
</feature>
<proteinExistence type="predicted"/>
<reference evidence="3" key="1">
    <citation type="journal article" date="2003" name="Vet. Microbiol.">
        <title>Characterization of genetic differences between Mycobacterium avium subsp. avium strains of diverse virulence with a focus on the glycopeptidolipid biosynthesis cluster.</title>
        <authorList>
            <person name="Krzywinska E."/>
            <person name="Schorey J.S."/>
        </authorList>
    </citation>
    <scope>NUCLEOTIDE SEQUENCE</scope>
    <source>
        <strain evidence="3">A5</strain>
    </source>
</reference>
<evidence type="ECO:0000256" key="1">
    <source>
        <dbReference type="ARBA" id="ARBA00004328"/>
    </source>
</evidence>
<accession>Q8GE83</accession>
<organism evidence="3">
    <name type="scientific">Mycobacterium avium</name>
    <dbReference type="NCBI Taxonomy" id="1764"/>
    <lineage>
        <taxon>Bacteria</taxon>
        <taxon>Bacillati</taxon>
        <taxon>Actinomycetota</taxon>
        <taxon>Actinomycetes</taxon>
        <taxon>Mycobacteriales</taxon>
        <taxon>Mycobacteriaceae</taxon>
        <taxon>Mycobacterium</taxon>
        <taxon>Mycobacterium avium complex (MAC)</taxon>
    </lineage>
</organism>
<dbReference type="EMBL" id="AY130970">
    <property type="protein sequence ID" value="AAN05769.1"/>
    <property type="molecule type" value="Genomic_DNA"/>
</dbReference>
<dbReference type="InterPro" id="IPR054612">
    <property type="entry name" value="Phage_capsid-like_C"/>
</dbReference>
<dbReference type="SUPFAM" id="SSF56563">
    <property type="entry name" value="Major capsid protein gp5"/>
    <property type="match status" value="1"/>
</dbReference>
<dbReference type="Gene3D" id="3.30.2320.10">
    <property type="entry name" value="hypothetical protein PF0899 domain"/>
    <property type="match status" value="1"/>
</dbReference>